<organism evidence="2 3">
    <name type="scientific">Cytospora leucostoma</name>
    <dbReference type="NCBI Taxonomy" id="1230097"/>
    <lineage>
        <taxon>Eukaryota</taxon>
        <taxon>Fungi</taxon>
        <taxon>Dikarya</taxon>
        <taxon>Ascomycota</taxon>
        <taxon>Pezizomycotina</taxon>
        <taxon>Sordariomycetes</taxon>
        <taxon>Sordariomycetidae</taxon>
        <taxon>Diaporthales</taxon>
        <taxon>Cytosporaceae</taxon>
        <taxon>Cytospora</taxon>
    </lineage>
</organism>
<evidence type="ECO:0000313" key="2">
    <source>
        <dbReference type="EMBL" id="ROW14314.1"/>
    </source>
</evidence>
<proteinExistence type="predicted"/>
<reference evidence="2 3" key="1">
    <citation type="submission" date="2015-09" db="EMBL/GenBank/DDBJ databases">
        <title>Host preference determinants of Valsa canker pathogens revealed by comparative genomics.</title>
        <authorList>
            <person name="Yin Z."/>
            <person name="Huang L."/>
        </authorList>
    </citation>
    <scope>NUCLEOTIDE SEQUENCE [LARGE SCALE GENOMIC DNA]</scope>
    <source>
        <strain evidence="2 3">SXYLt</strain>
    </source>
</reference>
<dbReference type="Proteomes" id="UP000285146">
    <property type="component" value="Unassembled WGS sequence"/>
</dbReference>
<sequence>MEGVVLRSTRGFSSDTKYIALSHCWGNTKPRCMTTSKNYDRQCQKIPWADIPKTFREAMQYTQRLGVRYIWIDSVCIIQPGDDQYYDDWLVEAVRMSDYYYNAYVTLAAASSADCHGGLFSKQPDRKHCLFRATIGGKHCQFFAARTSEDVHYRNAYAEIQAHRWPLGTRGWVYQERLVSCRVLYFTTYQLIFDCFRGLASEEWSCYSHPEPEMSLKRLYWELLHDTTALLAWQKLIEDYSALRLTNLGDRLPAMAAIAQQVLSRQGPGGTLGSTYLCGLRASSLHSGLLWLVGDHEPQLRQDSRCLAPSWSWASYPKKVRHHWNSGEESYKSQIELVGDSLEFTASGRFGSCTGGYITIRAPVIDCVWEVGLDSHGSLDATDLLLDPDPSSPERRIIRFPPDYPAGFQELEGLKHLDEVKVKVIQVCSDPLGVLFLYQSPKTKLYRRLGAVVYSDGQISKLAPAGPGFPGVTVSGIKAVVSAPDFSKAGCQTLKLG</sequence>
<evidence type="ECO:0000259" key="1">
    <source>
        <dbReference type="Pfam" id="PF06985"/>
    </source>
</evidence>
<dbReference type="InParanoid" id="A0A423XDW4"/>
<dbReference type="InterPro" id="IPR010730">
    <property type="entry name" value="HET"/>
</dbReference>
<dbReference type="Pfam" id="PF06985">
    <property type="entry name" value="HET"/>
    <property type="match status" value="1"/>
</dbReference>
<dbReference type="STRING" id="1230097.A0A423XDW4"/>
<comment type="caution">
    <text evidence="2">The sequence shown here is derived from an EMBL/GenBank/DDBJ whole genome shotgun (WGS) entry which is preliminary data.</text>
</comment>
<protein>
    <recommendedName>
        <fullName evidence="1">Heterokaryon incompatibility domain-containing protein</fullName>
    </recommendedName>
</protein>
<evidence type="ECO:0000313" key="3">
    <source>
        <dbReference type="Proteomes" id="UP000285146"/>
    </source>
</evidence>
<dbReference type="PANTHER" id="PTHR33112">
    <property type="entry name" value="DOMAIN PROTEIN, PUTATIVE-RELATED"/>
    <property type="match status" value="1"/>
</dbReference>
<dbReference type="PANTHER" id="PTHR33112:SF16">
    <property type="entry name" value="HETEROKARYON INCOMPATIBILITY DOMAIN-CONTAINING PROTEIN"/>
    <property type="match status" value="1"/>
</dbReference>
<dbReference type="OrthoDB" id="5347061at2759"/>
<accession>A0A423XDW4</accession>
<gene>
    <name evidence="2" type="ORF">VPNG_03961</name>
</gene>
<dbReference type="EMBL" id="LKEB01000014">
    <property type="protein sequence ID" value="ROW14314.1"/>
    <property type="molecule type" value="Genomic_DNA"/>
</dbReference>
<dbReference type="AlphaFoldDB" id="A0A423XDW4"/>
<name>A0A423XDW4_9PEZI</name>
<feature type="domain" description="Heterokaryon incompatibility" evidence="1">
    <location>
        <begin position="18"/>
        <end position="176"/>
    </location>
</feature>
<keyword evidence="3" id="KW-1185">Reference proteome</keyword>